<dbReference type="GO" id="GO:1904680">
    <property type="term" value="F:peptide transmembrane transporter activity"/>
    <property type="evidence" value="ECO:0007669"/>
    <property type="project" value="TreeGrafter"/>
</dbReference>
<feature type="chain" id="PRO_5042108302" evidence="2">
    <location>
        <begin position="31"/>
        <end position="531"/>
    </location>
</feature>
<dbReference type="GO" id="GO:0043190">
    <property type="term" value="C:ATP-binding cassette (ABC) transporter complex"/>
    <property type="evidence" value="ECO:0007669"/>
    <property type="project" value="InterPro"/>
</dbReference>
<dbReference type="GO" id="GO:0042597">
    <property type="term" value="C:periplasmic space"/>
    <property type="evidence" value="ECO:0007669"/>
    <property type="project" value="UniProtKB-ARBA"/>
</dbReference>
<organism evidence="4 5">
    <name type="scientific">Hominifimenecus microfluidus</name>
    <dbReference type="NCBI Taxonomy" id="2885348"/>
    <lineage>
        <taxon>Bacteria</taxon>
        <taxon>Bacillati</taxon>
        <taxon>Bacillota</taxon>
        <taxon>Clostridia</taxon>
        <taxon>Lachnospirales</taxon>
        <taxon>Lachnospiraceae</taxon>
        <taxon>Hominifimenecus</taxon>
    </lineage>
</organism>
<reference evidence="4" key="1">
    <citation type="submission" date="2021-10" db="EMBL/GenBank/DDBJ databases">
        <title>Anaerobic single-cell dispensing facilitates the cultivation of human gut bacteria.</title>
        <authorList>
            <person name="Afrizal A."/>
        </authorList>
    </citation>
    <scope>NUCLEOTIDE SEQUENCE</scope>
    <source>
        <strain evidence="4">CLA-AA-H215</strain>
    </source>
</reference>
<evidence type="ECO:0000313" key="5">
    <source>
        <dbReference type="Proteomes" id="UP001198182"/>
    </source>
</evidence>
<dbReference type="PANTHER" id="PTHR30290:SF81">
    <property type="entry name" value="OLIGOPEPTIDE-BINDING PROTEIN OPPA"/>
    <property type="match status" value="1"/>
</dbReference>
<evidence type="ECO:0000256" key="2">
    <source>
        <dbReference type="SAM" id="SignalP"/>
    </source>
</evidence>
<feature type="domain" description="Solute-binding protein family 5" evidence="3">
    <location>
        <begin position="96"/>
        <end position="444"/>
    </location>
</feature>
<feature type="region of interest" description="Disordered" evidence="1">
    <location>
        <begin position="28"/>
        <end position="47"/>
    </location>
</feature>
<dbReference type="InterPro" id="IPR030678">
    <property type="entry name" value="Peptide/Ni-bd"/>
</dbReference>
<sequence length="531" mass="57842">MRRKHILAGIMAAALAIGMLGGCGSSSSDAKNTESSTAAAEKDTATSGTKKLVIGDTTFNPENAEADVNPHNDYSGWACIRYGIGETLVHYSDAMEIEPWLAKSWENVDELTWKLTIQDGVTFSSGRTMDAEAVKQCLEHLLENHDRAPLDLKIASMEADGQVLTIHTSEPRPALLNYLGDPYACIIDVDAGFDNGIVAGTGPYIAVDCESGDHLTLVKNENYWNGTPKIDELTIRTISDGSTLANALLSGEIQAAYGMAYESYPLFQNDNYTISQIATSRAFFCWMNYDSPLASDPAVRKAIAMGIDKENFVDVLLEGNGYAAQGAFPEGFAFGGDQVTTESYDPEGAKAVLEEAGWTDSDGDGIREKNGEKLTIRWLTYPSRQELPLLAEAVQATLKDIGMDVEVNSTADHNTIVKDRTAWDVYASAQVACPTGDPEYFFTVCCLDSSTKNKGNFHSDTLEELEQQMAVEFDTGKRAELAVQMQQAILDDNGYVFCSFLKMSQISQANVIGYTAHASDYYQVTAELDIE</sequence>
<evidence type="ECO:0000313" key="4">
    <source>
        <dbReference type="EMBL" id="MCC2232039.1"/>
    </source>
</evidence>
<protein>
    <submittedName>
        <fullName evidence="4">ABC transporter substrate-binding protein</fullName>
    </submittedName>
</protein>
<dbReference type="RefSeq" id="WP_308454526.1">
    <property type="nucleotide sequence ID" value="NZ_JAJEQR010000048.1"/>
</dbReference>
<feature type="compositionally biased region" description="Polar residues" evidence="1">
    <location>
        <begin position="28"/>
        <end position="38"/>
    </location>
</feature>
<dbReference type="PROSITE" id="PS51257">
    <property type="entry name" value="PROKAR_LIPOPROTEIN"/>
    <property type="match status" value="1"/>
</dbReference>
<feature type="signal peptide" evidence="2">
    <location>
        <begin position="1"/>
        <end position="30"/>
    </location>
</feature>
<dbReference type="InterPro" id="IPR000914">
    <property type="entry name" value="SBP_5_dom"/>
</dbReference>
<dbReference type="GO" id="GO:0015833">
    <property type="term" value="P:peptide transport"/>
    <property type="evidence" value="ECO:0007669"/>
    <property type="project" value="TreeGrafter"/>
</dbReference>
<evidence type="ECO:0000259" key="3">
    <source>
        <dbReference type="Pfam" id="PF00496"/>
    </source>
</evidence>
<dbReference type="EMBL" id="JAJEQR010000048">
    <property type="protein sequence ID" value="MCC2232039.1"/>
    <property type="molecule type" value="Genomic_DNA"/>
</dbReference>
<name>A0AAE3EC96_9FIRM</name>
<dbReference type="SUPFAM" id="SSF53850">
    <property type="entry name" value="Periplasmic binding protein-like II"/>
    <property type="match status" value="1"/>
</dbReference>
<keyword evidence="2" id="KW-0732">Signal</keyword>
<proteinExistence type="predicted"/>
<dbReference type="InterPro" id="IPR039424">
    <property type="entry name" value="SBP_5"/>
</dbReference>
<keyword evidence="5" id="KW-1185">Reference proteome</keyword>
<dbReference type="PANTHER" id="PTHR30290">
    <property type="entry name" value="PERIPLASMIC BINDING COMPONENT OF ABC TRANSPORTER"/>
    <property type="match status" value="1"/>
</dbReference>
<dbReference type="PIRSF" id="PIRSF002741">
    <property type="entry name" value="MppA"/>
    <property type="match status" value="1"/>
</dbReference>
<comment type="caution">
    <text evidence="4">The sequence shown here is derived from an EMBL/GenBank/DDBJ whole genome shotgun (WGS) entry which is preliminary data.</text>
</comment>
<dbReference type="Gene3D" id="3.10.105.10">
    <property type="entry name" value="Dipeptide-binding Protein, Domain 3"/>
    <property type="match status" value="1"/>
</dbReference>
<gene>
    <name evidence="4" type="ORF">LKD81_13715</name>
</gene>
<dbReference type="Gene3D" id="3.40.190.10">
    <property type="entry name" value="Periplasmic binding protein-like II"/>
    <property type="match status" value="1"/>
</dbReference>
<dbReference type="CDD" id="cd08490">
    <property type="entry name" value="PBP2_NikA_DppA_OppA_like_3"/>
    <property type="match status" value="1"/>
</dbReference>
<accession>A0AAE3EC96</accession>
<dbReference type="Pfam" id="PF00496">
    <property type="entry name" value="SBP_bac_5"/>
    <property type="match status" value="1"/>
</dbReference>
<dbReference type="AlphaFoldDB" id="A0AAE3EC96"/>
<evidence type="ECO:0000256" key="1">
    <source>
        <dbReference type="SAM" id="MobiDB-lite"/>
    </source>
</evidence>
<dbReference type="Proteomes" id="UP001198182">
    <property type="component" value="Unassembled WGS sequence"/>
</dbReference>